<dbReference type="Gene3D" id="1.20.1530.20">
    <property type="match status" value="1"/>
</dbReference>
<feature type="transmembrane region" description="Helical" evidence="8">
    <location>
        <begin position="6"/>
        <end position="25"/>
    </location>
</feature>
<gene>
    <name evidence="10" type="ORF">V3H18_12885</name>
</gene>
<feature type="domain" description="Cation/H+ exchanger transmembrane" evidence="9">
    <location>
        <begin position="13"/>
        <end position="378"/>
    </location>
</feature>
<dbReference type="Proteomes" id="UP001350748">
    <property type="component" value="Unassembled WGS sequence"/>
</dbReference>
<feature type="transmembrane region" description="Helical" evidence="8">
    <location>
        <begin position="116"/>
        <end position="135"/>
    </location>
</feature>
<evidence type="ECO:0000256" key="3">
    <source>
        <dbReference type="ARBA" id="ARBA00022449"/>
    </source>
</evidence>
<feature type="transmembrane region" description="Helical" evidence="8">
    <location>
        <begin position="235"/>
        <end position="254"/>
    </location>
</feature>
<evidence type="ECO:0000256" key="4">
    <source>
        <dbReference type="ARBA" id="ARBA00022692"/>
    </source>
</evidence>
<keyword evidence="2" id="KW-0813">Transport</keyword>
<dbReference type="EMBL" id="JAZHYN010000041">
    <property type="protein sequence ID" value="MEF3367429.1"/>
    <property type="molecule type" value="Genomic_DNA"/>
</dbReference>
<dbReference type="InterPro" id="IPR006153">
    <property type="entry name" value="Cation/H_exchanger_TM"/>
</dbReference>
<sequence length="440" mass="47231">MEEFHTIFVISCIAVLAPLLNRIPVFARAPIVAIELLLGMLVGPSGAGLVSADGALDFLREFGLVYLFFQAGFEFNQKEISGKPLRLGLYAWLASASLSFVISGLLYLVGLVEAPLLVALILPTTAFGILIPMLRQAGRLEDEFGRYVLGVAAVSELGPLILASIVLAGHNHHLHQTLLSAAFIAMGLAIIFFLKSARSERLAENIVQWLGDSELLPIRVSLVVLLGFVSFADRLGMELVVGSYMAGMAIAVLVRGTRAEILKERLTAIGSGFLIPLFFIESGAAFDFPALVASPASVARFVVFCAAFLLIRAAPLNLFRGTLAEREMSALGLLSSTTLSLVVALTYLGVSRGQMTPETASALVGAAMVSVTAFPTMAFLLLGTHQPSRLENGVSFVALAVADWFSLQASSALAKLPPRWLDELHVFERRIRDLFSRSAK</sequence>
<evidence type="ECO:0000313" key="11">
    <source>
        <dbReference type="Proteomes" id="UP001350748"/>
    </source>
</evidence>
<feature type="transmembrane region" description="Helical" evidence="8">
    <location>
        <begin position="87"/>
        <end position="110"/>
    </location>
</feature>
<organism evidence="10 11">
    <name type="scientific">Methylocystis borbori</name>
    <dbReference type="NCBI Taxonomy" id="3118750"/>
    <lineage>
        <taxon>Bacteria</taxon>
        <taxon>Pseudomonadati</taxon>
        <taxon>Pseudomonadota</taxon>
        <taxon>Alphaproteobacteria</taxon>
        <taxon>Hyphomicrobiales</taxon>
        <taxon>Methylocystaceae</taxon>
        <taxon>Methylocystis</taxon>
    </lineage>
</organism>
<feature type="transmembrane region" description="Helical" evidence="8">
    <location>
        <begin position="362"/>
        <end position="382"/>
    </location>
</feature>
<keyword evidence="7 8" id="KW-0472">Membrane</keyword>
<dbReference type="RefSeq" id="WP_332082474.1">
    <property type="nucleotide sequence ID" value="NZ_JAZHYN010000041.1"/>
</dbReference>
<keyword evidence="4 8" id="KW-0812">Transmembrane</keyword>
<dbReference type="InterPro" id="IPR038770">
    <property type="entry name" value="Na+/solute_symporter_sf"/>
</dbReference>
<feature type="transmembrane region" description="Helical" evidence="8">
    <location>
        <begin position="298"/>
        <end position="319"/>
    </location>
</feature>
<comment type="subcellular location">
    <subcellularLocation>
        <location evidence="1">Membrane</location>
        <topology evidence="1">Multi-pass membrane protein</topology>
    </subcellularLocation>
</comment>
<keyword evidence="11" id="KW-1185">Reference proteome</keyword>
<feature type="transmembrane region" description="Helical" evidence="8">
    <location>
        <begin position="32"/>
        <end position="52"/>
    </location>
</feature>
<evidence type="ECO:0000256" key="6">
    <source>
        <dbReference type="ARBA" id="ARBA00023065"/>
    </source>
</evidence>
<feature type="transmembrane region" description="Helical" evidence="8">
    <location>
        <begin position="206"/>
        <end position="229"/>
    </location>
</feature>
<keyword evidence="6" id="KW-0406">Ion transport</keyword>
<keyword evidence="3" id="KW-0050">Antiport</keyword>
<evidence type="ECO:0000256" key="2">
    <source>
        <dbReference type="ARBA" id="ARBA00022448"/>
    </source>
</evidence>
<comment type="caution">
    <text evidence="10">The sequence shown here is derived from an EMBL/GenBank/DDBJ whole genome shotgun (WGS) entry which is preliminary data.</text>
</comment>
<feature type="transmembrane region" description="Helical" evidence="8">
    <location>
        <begin position="147"/>
        <end position="168"/>
    </location>
</feature>
<proteinExistence type="predicted"/>
<keyword evidence="5 8" id="KW-1133">Transmembrane helix</keyword>
<evidence type="ECO:0000256" key="8">
    <source>
        <dbReference type="SAM" id="Phobius"/>
    </source>
</evidence>
<dbReference type="Pfam" id="PF00999">
    <property type="entry name" value="Na_H_Exchanger"/>
    <property type="match status" value="1"/>
</dbReference>
<evidence type="ECO:0000313" key="10">
    <source>
        <dbReference type="EMBL" id="MEF3367429.1"/>
    </source>
</evidence>
<name>A0ABU7XJ88_9HYPH</name>
<accession>A0ABU7XJ88</accession>
<feature type="transmembrane region" description="Helical" evidence="8">
    <location>
        <begin position="266"/>
        <end position="286"/>
    </location>
</feature>
<evidence type="ECO:0000256" key="1">
    <source>
        <dbReference type="ARBA" id="ARBA00004141"/>
    </source>
</evidence>
<protein>
    <submittedName>
        <fullName evidence="10">Cation:proton antiporter</fullName>
    </submittedName>
</protein>
<dbReference type="PANTHER" id="PTHR43562:SF1">
    <property type="entry name" value="NA(+)_H(+) ANTIPORTER YJBQ-RELATED"/>
    <property type="match status" value="1"/>
</dbReference>
<feature type="transmembrane region" description="Helical" evidence="8">
    <location>
        <begin position="174"/>
        <end position="194"/>
    </location>
</feature>
<evidence type="ECO:0000256" key="5">
    <source>
        <dbReference type="ARBA" id="ARBA00022989"/>
    </source>
</evidence>
<evidence type="ECO:0000256" key="7">
    <source>
        <dbReference type="ARBA" id="ARBA00023136"/>
    </source>
</evidence>
<evidence type="ECO:0000259" key="9">
    <source>
        <dbReference type="Pfam" id="PF00999"/>
    </source>
</evidence>
<feature type="transmembrane region" description="Helical" evidence="8">
    <location>
        <begin position="331"/>
        <end position="350"/>
    </location>
</feature>
<dbReference type="PANTHER" id="PTHR43562">
    <property type="entry name" value="NAPA-TYPE SODIUM/HYDROGEN ANTIPORTER"/>
    <property type="match status" value="1"/>
</dbReference>
<reference evidence="10 11" key="1">
    <citation type="submission" date="2024-02" db="EMBL/GenBank/DDBJ databases">
        <authorList>
            <person name="Grouzdev D."/>
        </authorList>
    </citation>
    <scope>NUCLEOTIDE SEQUENCE [LARGE SCALE GENOMIC DNA]</scope>
    <source>
        <strain evidence="10 11">9N</strain>
    </source>
</reference>